<dbReference type="AlphaFoldDB" id="A0A7W3LNN9"/>
<dbReference type="InterPro" id="IPR012296">
    <property type="entry name" value="Nuclease_put_TT1808"/>
</dbReference>
<dbReference type="SUPFAM" id="SSF52980">
    <property type="entry name" value="Restriction endonuclease-like"/>
    <property type="match status" value="1"/>
</dbReference>
<keyword evidence="3" id="KW-1185">Reference proteome</keyword>
<dbReference type="PANTHER" id="PTHR35400:SF1">
    <property type="entry name" value="SLR1083 PROTEIN"/>
    <property type="match status" value="1"/>
</dbReference>
<dbReference type="Pfam" id="PF05685">
    <property type="entry name" value="Uma2"/>
    <property type="match status" value="1"/>
</dbReference>
<dbReference type="InterPro" id="IPR011335">
    <property type="entry name" value="Restrct_endonuc-II-like"/>
</dbReference>
<keyword evidence="2" id="KW-0378">Hydrolase</keyword>
<dbReference type="EMBL" id="JACJIA010000003">
    <property type="protein sequence ID" value="MBA8951501.1"/>
    <property type="molecule type" value="Genomic_DNA"/>
</dbReference>
<evidence type="ECO:0000313" key="3">
    <source>
        <dbReference type="Proteomes" id="UP000572680"/>
    </source>
</evidence>
<dbReference type="Gene3D" id="3.90.1570.10">
    <property type="entry name" value="tt1808, chain A"/>
    <property type="match status" value="1"/>
</dbReference>
<dbReference type="InterPro" id="IPR008538">
    <property type="entry name" value="Uma2"/>
</dbReference>
<reference evidence="2 3" key="1">
    <citation type="submission" date="2020-08" db="EMBL/GenBank/DDBJ databases">
        <title>Genomic Encyclopedia of Type Strains, Phase IV (KMG-IV): sequencing the most valuable type-strain genomes for metagenomic binning, comparative biology and taxonomic classification.</title>
        <authorList>
            <person name="Goeker M."/>
        </authorList>
    </citation>
    <scope>NUCLEOTIDE SEQUENCE [LARGE SCALE GENOMIC DNA]</scope>
    <source>
        <strain evidence="2 3">DSM 44197</strain>
    </source>
</reference>
<dbReference type="CDD" id="cd06260">
    <property type="entry name" value="DUF820-like"/>
    <property type="match status" value="1"/>
</dbReference>
<proteinExistence type="predicted"/>
<feature type="domain" description="Putative restriction endonuclease" evidence="1">
    <location>
        <begin position="6"/>
        <end position="162"/>
    </location>
</feature>
<sequence>MPEDVSRRVEIKDGFVVVCESPSPNHNAIADNIKTALREALPDRSTGAPCLRINGDIDLLVSEVPFHYKRPDAIVYRCITEDRPRWKRKPTIADTLIVVEIVSPGTVTADLIDKRAEYARFGVPQYWIVRMANDDGPAVMIEMLRLASDGAYTTHRVAHRADSFDTAIEMIDPFKVTITWDRLDEGVD</sequence>
<keyword evidence="2" id="KW-0540">Nuclease</keyword>
<evidence type="ECO:0000259" key="1">
    <source>
        <dbReference type="Pfam" id="PF05685"/>
    </source>
</evidence>
<dbReference type="Proteomes" id="UP000572680">
    <property type="component" value="Unassembled WGS sequence"/>
</dbReference>
<dbReference type="PANTHER" id="PTHR35400">
    <property type="entry name" value="SLR1083 PROTEIN"/>
    <property type="match status" value="1"/>
</dbReference>
<gene>
    <name evidence="2" type="ORF">HNR61_003132</name>
</gene>
<comment type="caution">
    <text evidence="2">The sequence shown here is derived from an EMBL/GenBank/DDBJ whole genome shotgun (WGS) entry which is preliminary data.</text>
</comment>
<organism evidence="2 3">
    <name type="scientific">Actinomadura namibiensis</name>
    <dbReference type="NCBI Taxonomy" id="182080"/>
    <lineage>
        <taxon>Bacteria</taxon>
        <taxon>Bacillati</taxon>
        <taxon>Actinomycetota</taxon>
        <taxon>Actinomycetes</taxon>
        <taxon>Streptosporangiales</taxon>
        <taxon>Thermomonosporaceae</taxon>
        <taxon>Actinomadura</taxon>
    </lineage>
</organism>
<keyword evidence="2" id="KW-0255">Endonuclease</keyword>
<accession>A0A7W3LNN9</accession>
<protein>
    <submittedName>
        <fullName evidence="2">Uma2 family endonuclease</fullName>
    </submittedName>
</protein>
<name>A0A7W3LNN9_ACTNM</name>
<evidence type="ECO:0000313" key="2">
    <source>
        <dbReference type="EMBL" id="MBA8951501.1"/>
    </source>
</evidence>
<dbReference type="GO" id="GO:0004519">
    <property type="term" value="F:endonuclease activity"/>
    <property type="evidence" value="ECO:0007669"/>
    <property type="project" value="UniProtKB-KW"/>
</dbReference>